<dbReference type="AlphaFoldDB" id="A0A6A0A641"/>
<sequence length="633" mass="65813">MADGAGSNPHISRTGRRRIRKGLKTSRHFMDLPEACLWQILQALDAKELCAVRRTSSSLQHIGASAELWHSLYHRRFGPTSALSNLAAEYAGSWMELYADKHRTERISGGWTRPSPHELQASLQQLAARAMAAVTAIPDGGDQAGIRVPSSPFVKLSAGPPRSPSSVASTASALSPLDCSTSLRSAASTLHASSSSAAASPTASSSSSLSLSSPTSLGLSSSAAFSDTPINPLGPWVLRSRSSQPSSLAPLPSLACSPPSSPGRLVRSHPPPSPAADLISWCLARPRVVQLVYLLDGSGSVSEEDFSEMRRFVLESAPALCNLLGAAHTGKVGVVQFSTEARTEVPLTPLGQGGAASLSSALEAMVRINGGTNISTALAAASALMKADDAAQAAAMATEQQDSPGPSPSLASSEDYAPGTWDEVEEEQGQPHHRTATRQPEAALLPGCSPGPGSPASTTSWGFNTSVQAARQSQACSSRQAAGGAAGHSHTSHRQGAHGRPVRLVLLLTDGRVDGYQAREARTNATKLCNELQGCVLAAFGVGRGVDRGELLHIITGTLPGPNSSQPAGGAGWPLLGPLHTGGPPMELTMTMCDDTRPGLDNCTREQTVHQAPSSERRAEHPAADVPIPHVVY</sequence>
<evidence type="ECO:0000313" key="4">
    <source>
        <dbReference type="EMBL" id="GFH27973.1"/>
    </source>
</evidence>
<feature type="compositionally biased region" description="Low complexity" evidence="1">
    <location>
        <begin position="248"/>
        <end position="258"/>
    </location>
</feature>
<dbReference type="EMBL" id="BLLF01003693">
    <property type="protein sequence ID" value="GFH27973.1"/>
    <property type="molecule type" value="Genomic_DNA"/>
</dbReference>
<dbReference type="Pfam" id="PF00092">
    <property type="entry name" value="VWA"/>
    <property type="match status" value="1"/>
</dbReference>
<feature type="region of interest" description="Disordered" evidence="1">
    <location>
        <begin position="470"/>
        <end position="500"/>
    </location>
</feature>
<evidence type="ECO:0000259" key="2">
    <source>
        <dbReference type="PROSITE" id="PS50181"/>
    </source>
</evidence>
<feature type="region of interest" description="Disordered" evidence="1">
    <location>
        <begin position="192"/>
        <end position="211"/>
    </location>
</feature>
<dbReference type="InterPro" id="IPR036465">
    <property type="entry name" value="vWFA_dom_sf"/>
</dbReference>
<dbReference type="InterPro" id="IPR050525">
    <property type="entry name" value="ECM_Assembly_Org"/>
</dbReference>
<dbReference type="Gene3D" id="1.20.1280.50">
    <property type="match status" value="1"/>
</dbReference>
<evidence type="ECO:0000259" key="3">
    <source>
        <dbReference type="PROSITE" id="PS50234"/>
    </source>
</evidence>
<gene>
    <name evidence="4" type="ORF">HaLaN_26376</name>
</gene>
<dbReference type="SUPFAM" id="SSF53300">
    <property type="entry name" value="vWA-like"/>
    <property type="match status" value="1"/>
</dbReference>
<feature type="region of interest" description="Disordered" evidence="1">
    <location>
        <begin position="442"/>
        <end position="461"/>
    </location>
</feature>
<feature type="compositionally biased region" description="Polar residues" evidence="1">
    <location>
        <begin position="399"/>
        <end position="412"/>
    </location>
</feature>
<accession>A0A6A0A641</accession>
<feature type="region of interest" description="Disordered" evidence="1">
    <location>
        <begin position="393"/>
        <end position="417"/>
    </location>
</feature>
<evidence type="ECO:0000313" key="5">
    <source>
        <dbReference type="Proteomes" id="UP000485058"/>
    </source>
</evidence>
<feature type="compositionally biased region" description="Low complexity" evidence="1">
    <location>
        <begin position="470"/>
        <end position="489"/>
    </location>
</feature>
<dbReference type="Proteomes" id="UP000485058">
    <property type="component" value="Unassembled WGS sequence"/>
</dbReference>
<evidence type="ECO:0008006" key="6">
    <source>
        <dbReference type="Google" id="ProtNLM"/>
    </source>
</evidence>
<dbReference type="Pfam" id="PF12937">
    <property type="entry name" value="F-box-like"/>
    <property type="match status" value="1"/>
</dbReference>
<name>A0A6A0A641_HAELA</name>
<organism evidence="4 5">
    <name type="scientific">Haematococcus lacustris</name>
    <name type="common">Green alga</name>
    <name type="synonym">Haematococcus pluvialis</name>
    <dbReference type="NCBI Taxonomy" id="44745"/>
    <lineage>
        <taxon>Eukaryota</taxon>
        <taxon>Viridiplantae</taxon>
        <taxon>Chlorophyta</taxon>
        <taxon>core chlorophytes</taxon>
        <taxon>Chlorophyceae</taxon>
        <taxon>CS clade</taxon>
        <taxon>Chlamydomonadales</taxon>
        <taxon>Haematococcaceae</taxon>
        <taxon>Haematococcus</taxon>
    </lineage>
</organism>
<feature type="domain" description="F-box" evidence="2">
    <location>
        <begin position="26"/>
        <end position="72"/>
    </location>
</feature>
<feature type="compositionally biased region" description="Basic residues" evidence="1">
    <location>
        <begin position="490"/>
        <end position="500"/>
    </location>
</feature>
<dbReference type="Gene3D" id="3.40.50.410">
    <property type="entry name" value="von Willebrand factor, type A domain"/>
    <property type="match status" value="1"/>
</dbReference>
<dbReference type="PROSITE" id="PS50234">
    <property type="entry name" value="VWFA"/>
    <property type="match status" value="1"/>
</dbReference>
<dbReference type="InterPro" id="IPR001810">
    <property type="entry name" value="F-box_dom"/>
</dbReference>
<protein>
    <recommendedName>
        <fullName evidence="6">VWFA domain-containing protein</fullName>
    </recommendedName>
</protein>
<feature type="region of interest" description="Disordered" evidence="1">
    <location>
        <begin position="248"/>
        <end position="271"/>
    </location>
</feature>
<dbReference type="PANTHER" id="PTHR24020">
    <property type="entry name" value="COLLAGEN ALPHA"/>
    <property type="match status" value="1"/>
</dbReference>
<dbReference type="SMART" id="SM00327">
    <property type="entry name" value="VWA"/>
    <property type="match status" value="1"/>
</dbReference>
<dbReference type="PRINTS" id="PR00453">
    <property type="entry name" value="VWFADOMAIN"/>
</dbReference>
<feature type="domain" description="VWFA" evidence="3">
    <location>
        <begin position="290"/>
        <end position="554"/>
    </location>
</feature>
<dbReference type="InterPro" id="IPR036047">
    <property type="entry name" value="F-box-like_dom_sf"/>
</dbReference>
<keyword evidence="5" id="KW-1185">Reference proteome</keyword>
<dbReference type="SUPFAM" id="SSF81383">
    <property type="entry name" value="F-box domain"/>
    <property type="match status" value="1"/>
</dbReference>
<dbReference type="PROSITE" id="PS50181">
    <property type="entry name" value="FBOX"/>
    <property type="match status" value="1"/>
</dbReference>
<evidence type="ECO:0000256" key="1">
    <source>
        <dbReference type="SAM" id="MobiDB-lite"/>
    </source>
</evidence>
<comment type="caution">
    <text evidence="4">The sequence shown here is derived from an EMBL/GenBank/DDBJ whole genome shotgun (WGS) entry which is preliminary data.</text>
</comment>
<reference evidence="4 5" key="1">
    <citation type="submission" date="2020-02" db="EMBL/GenBank/DDBJ databases">
        <title>Draft genome sequence of Haematococcus lacustris strain NIES-144.</title>
        <authorList>
            <person name="Morimoto D."/>
            <person name="Nakagawa S."/>
            <person name="Yoshida T."/>
            <person name="Sawayama S."/>
        </authorList>
    </citation>
    <scope>NUCLEOTIDE SEQUENCE [LARGE SCALE GENOMIC DNA]</scope>
    <source>
        <strain evidence="4 5">NIES-144</strain>
    </source>
</reference>
<proteinExistence type="predicted"/>
<feature type="region of interest" description="Disordered" evidence="1">
    <location>
        <begin position="610"/>
        <end position="633"/>
    </location>
</feature>
<dbReference type="InterPro" id="IPR002035">
    <property type="entry name" value="VWF_A"/>
</dbReference>
<dbReference type="PANTHER" id="PTHR24020:SF20">
    <property type="entry name" value="PH DOMAIN-CONTAINING PROTEIN"/>
    <property type="match status" value="1"/>
</dbReference>